<proteinExistence type="predicted"/>
<sequence>MTAQHTPGPWHAEGPDPMFGDYNIHQPDVRAAVAAVVSNLRPADEVAANAHLVAAAPDLLAQLKFATKLLGAFPAVGSTAQVDAMRRAIASAEGRQA</sequence>
<organism evidence="2 3">
    <name type="scientific">Edaphosphingomonas laterariae</name>
    <dbReference type="NCBI Taxonomy" id="861865"/>
    <lineage>
        <taxon>Bacteria</taxon>
        <taxon>Pseudomonadati</taxon>
        <taxon>Pseudomonadota</taxon>
        <taxon>Alphaproteobacteria</taxon>
        <taxon>Sphingomonadales</taxon>
        <taxon>Rhizorhabdaceae</taxon>
        <taxon>Edaphosphingomonas</taxon>
    </lineage>
</organism>
<name>A0A239FBF7_9SPHN</name>
<evidence type="ECO:0000313" key="2">
    <source>
        <dbReference type="EMBL" id="SNS53838.1"/>
    </source>
</evidence>
<reference evidence="3" key="1">
    <citation type="submission" date="2017-06" db="EMBL/GenBank/DDBJ databases">
        <authorList>
            <person name="Varghese N."/>
            <person name="Submissions S."/>
        </authorList>
    </citation>
    <scope>NUCLEOTIDE SEQUENCE [LARGE SCALE GENOMIC DNA]</scope>
    <source>
        <strain evidence="3">LNB2</strain>
    </source>
</reference>
<evidence type="ECO:0000313" key="3">
    <source>
        <dbReference type="Proteomes" id="UP000198281"/>
    </source>
</evidence>
<feature type="region of interest" description="Disordered" evidence="1">
    <location>
        <begin position="1"/>
        <end position="21"/>
    </location>
</feature>
<dbReference type="AlphaFoldDB" id="A0A239FBF7"/>
<keyword evidence="3" id="KW-1185">Reference proteome</keyword>
<accession>A0A239FBF7</accession>
<gene>
    <name evidence="2" type="ORF">SAMN06295912_108145</name>
</gene>
<dbReference type="EMBL" id="FZOS01000008">
    <property type="protein sequence ID" value="SNS53838.1"/>
    <property type="molecule type" value="Genomic_DNA"/>
</dbReference>
<protein>
    <submittedName>
        <fullName evidence="2">Uncharacterized protein</fullName>
    </submittedName>
</protein>
<dbReference type="Proteomes" id="UP000198281">
    <property type="component" value="Unassembled WGS sequence"/>
</dbReference>
<evidence type="ECO:0000256" key="1">
    <source>
        <dbReference type="SAM" id="MobiDB-lite"/>
    </source>
</evidence>